<dbReference type="AlphaFoldDB" id="A0A9P6GYZ4"/>
<dbReference type="Proteomes" id="UP000740883">
    <property type="component" value="Unassembled WGS sequence"/>
</dbReference>
<organism evidence="1 2">
    <name type="scientific">Nosema granulosis</name>
    <dbReference type="NCBI Taxonomy" id="83296"/>
    <lineage>
        <taxon>Eukaryota</taxon>
        <taxon>Fungi</taxon>
        <taxon>Fungi incertae sedis</taxon>
        <taxon>Microsporidia</taxon>
        <taxon>Nosematidae</taxon>
        <taxon>Nosema</taxon>
    </lineage>
</organism>
<name>A0A9P6GYZ4_9MICR</name>
<comment type="caution">
    <text evidence="1">The sequence shown here is derived from an EMBL/GenBank/DDBJ whole genome shotgun (WGS) entry which is preliminary data.</text>
</comment>
<accession>A0A9P6GYZ4</accession>
<reference evidence="1 2" key="1">
    <citation type="journal article" date="2020" name="Genome Biol. Evol.">
        <title>Comparative genomics of strictly vertically transmitted, feminizing microsporidia endosymbionts of amphipod crustaceans.</title>
        <authorList>
            <person name="Cormier A."/>
            <person name="Chebbi M.A."/>
            <person name="Giraud I."/>
            <person name="Wattier R."/>
            <person name="Teixeira M."/>
            <person name="Gilbert C."/>
            <person name="Rigaud T."/>
            <person name="Cordaux R."/>
        </authorList>
    </citation>
    <scope>NUCLEOTIDE SEQUENCE [LARGE SCALE GENOMIC DNA]</scope>
    <source>
        <strain evidence="1 2">Ou3-Ou53</strain>
    </source>
</reference>
<sequence length="166" mass="19642">MKKIDFIKRIKELIEEIYKLMKPFYLKQRIEENDNEIVEFYDENFDCNLLDLFTDSYDTPLELFVFKTTLYNTVLGCLVDGVRRKEWYYVYICISILSNILGDVKIGIDLGRLVFIKTSLSGSGDVYKRISSLILNNLLEDEAFVIVEDYKDFEILLELEKIKEMI</sequence>
<evidence type="ECO:0000313" key="1">
    <source>
        <dbReference type="EMBL" id="KAF9763207.1"/>
    </source>
</evidence>
<keyword evidence="2" id="KW-1185">Reference proteome</keyword>
<dbReference type="OrthoDB" id="10642869at2759"/>
<evidence type="ECO:0000313" key="2">
    <source>
        <dbReference type="Proteomes" id="UP000740883"/>
    </source>
</evidence>
<gene>
    <name evidence="1" type="ORF">NGRA_1431</name>
</gene>
<dbReference type="EMBL" id="SBJO01000091">
    <property type="protein sequence ID" value="KAF9763207.1"/>
    <property type="molecule type" value="Genomic_DNA"/>
</dbReference>
<proteinExistence type="predicted"/>
<protein>
    <submittedName>
        <fullName evidence="1">Uncharacterized protein</fullName>
    </submittedName>
</protein>